<dbReference type="EMBL" id="AAQH01000001">
    <property type="protein sequence ID" value="EAT13754.1"/>
    <property type="molecule type" value="Genomic_DNA"/>
</dbReference>
<evidence type="ECO:0000256" key="1">
    <source>
        <dbReference type="ARBA" id="ARBA00004141"/>
    </source>
</evidence>
<keyword evidence="8" id="KW-1185">Reference proteome</keyword>
<dbReference type="OrthoDB" id="321830at2"/>
<keyword evidence="2 5" id="KW-0812">Transmembrane</keyword>
<protein>
    <submittedName>
        <fullName evidence="7">Membrane protein</fullName>
    </submittedName>
</protein>
<dbReference type="Proteomes" id="UP000004263">
    <property type="component" value="Unassembled WGS sequence"/>
</dbReference>
<dbReference type="SUPFAM" id="SSF103481">
    <property type="entry name" value="Multidrug resistance efflux transporter EmrE"/>
    <property type="match status" value="1"/>
</dbReference>
<evidence type="ECO:0000256" key="5">
    <source>
        <dbReference type="SAM" id="Phobius"/>
    </source>
</evidence>
<feature type="transmembrane region" description="Helical" evidence="5">
    <location>
        <begin position="36"/>
        <end position="54"/>
    </location>
</feature>
<dbReference type="Pfam" id="PF00892">
    <property type="entry name" value="EamA"/>
    <property type="match status" value="1"/>
</dbReference>
<gene>
    <name evidence="7" type="ORF">RED65_10189</name>
</gene>
<feature type="transmembrane region" description="Helical" evidence="5">
    <location>
        <begin position="155"/>
        <end position="173"/>
    </location>
</feature>
<comment type="caution">
    <text evidence="7">The sequence shown here is derived from an EMBL/GenBank/DDBJ whole genome shotgun (WGS) entry which is preliminary data.</text>
</comment>
<dbReference type="PANTHER" id="PTHR32322:SF9">
    <property type="entry name" value="AMINO-ACID METABOLITE EFFLUX PUMP-RELATED"/>
    <property type="match status" value="1"/>
</dbReference>
<name>Q1N638_9GAMM</name>
<feature type="transmembrane region" description="Helical" evidence="5">
    <location>
        <begin position="265"/>
        <end position="284"/>
    </location>
</feature>
<feature type="domain" description="EamA" evidence="6">
    <location>
        <begin position="152"/>
        <end position="284"/>
    </location>
</feature>
<accession>Q1N638</accession>
<keyword evidence="3 5" id="KW-1133">Transmembrane helix</keyword>
<dbReference type="GO" id="GO:0016020">
    <property type="term" value="C:membrane"/>
    <property type="evidence" value="ECO:0007669"/>
    <property type="project" value="UniProtKB-SubCell"/>
</dbReference>
<keyword evidence="4 5" id="KW-0472">Membrane</keyword>
<dbReference type="InterPro" id="IPR037185">
    <property type="entry name" value="EmrE-like"/>
</dbReference>
<feature type="transmembrane region" description="Helical" evidence="5">
    <location>
        <begin position="237"/>
        <end position="259"/>
    </location>
</feature>
<evidence type="ECO:0000259" key="6">
    <source>
        <dbReference type="Pfam" id="PF00892"/>
    </source>
</evidence>
<evidence type="ECO:0000313" key="8">
    <source>
        <dbReference type="Proteomes" id="UP000004263"/>
    </source>
</evidence>
<evidence type="ECO:0000256" key="2">
    <source>
        <dbReference type="ARBA" id="ARBA00022692"/>
    </source>
</evidence>
<evidence type="ECO:0000313" key="7">
    <source>
        <dbReference type="EMBL" id="EAT13754.1"/>
    </source>
</evidence>
<feature type="transmembrane region" description="Helical" evidence="5">
    <location>
        <begin position="209"/>
        <end position="230"/>
    </location>
</feature>
<sequence length="294" mass="31312">MKLFITTLIALIAFAGNSVVCRLALAEGSIDANTFTIVRLISGASALLIFAVLFKNGNTLKASLTKSKLKTIEPWLSAFLLWLYAITFSFAYIELGAAAGALILFASVQITLAIKHKLNGQPTLGSDITGLLLAFSGLLYWLGPQSSGPSMLGSAIMMIGGIAWAGYTYMGMVNTLPAKTSTTRNFILSVPLALLSLVFFYWVEPVFSSTGVLLAIFSGVVTSALGYWLWYQVLPHFSGLIAGVLQLSVPIIAALGGIVVNQEPITLSFIIASSLILVGIFFMLKSQANQAKSN</sequence>
<feature type="transmembrane region" description="Helical" evidence="5">
    <location>
        <begin position="185"/>
        <end position="203"/>
    </location>
</feature>
<feature type="transmembrane region" description="Helical" evidence="5">
    <location>
        <begin position="126"/>
        <end position="143"/>
    </location>
</feature>
<proteinExistence type="predicted"/>
<evidence type="ECO:0000256" key="4">
    <source>
        <dbReference type="ARBA" id="ARBA00023136"/>
    </source>
</evidence>
<evidence type="ECO:0000256" key="3">
    <source>
        <dbReference type="ARBA" id="ARBA00022989"/>
    </source>
</evidence>
<dbReference type="RefSeq" id="WP_007017175.1">
    <property type="nucleotide sequence ID" value="NZ_CH724113.1"/>
</dbReference>
<dbReference type="InterPro" id="IPR000620">
    <property type="entry name" value="EamA_dom"/>
</dbReference>
<dbReference type="AlphaFoldDB" id="Q1N638"/>
<dbReference type="STRING" id="207949.RED65_10189"/>
<comment type="subcellular location">
    <subcellularLocation>
        <location evidence="1">Membrane</location>
        <topology evidence="1">Multi-pass membrane protein</topology>
    </subcellularLocation>
</comment>
<organism evidence="7 8">
    <name type="scientific">Bermanella marisrubri</name>
    <dbReference type="NCBI Taxonomy" id="207949"/>
    <lineage>
        <taxon>Bacteria</taxon>
        <taxon>Pseudomonadati</taxon>
        <taxon>Pseudomonadota</taxon>
        <taxon>Gammaproteobacteria</taxon>
        <taxon>Oceanospirillales</taxon>
        <taxon>Oceanospirillaceae</taxon>
        <taxon>Bermanella</taxon>
    </lineage>
</organism>
<dbReference type="PANTHER" id="PTHR32322">
    <property type="entry name" value="INNER MEMBRANE TRANSPORTER"/>
    <property type="match status" value="1"/>
</dbReference>
<dbReference type="InterPro" id="IPR050638">
    <property type="entry name" value="AA-Vitamin_Transporters"/>
</dbReference>
<dbReference type="HOGENOM" id="CLU_069324_0_0_6"/>
<reference evidence="7 8" key="1">
    <citation type="submission" date="2006-03" db="EMBL/GenBank/DDBJ databases">
        <authorList>
            <person name="Pinhassi J."/>
            <person name="Pedros-Alio C."/>
            <person name="Ferriera S."/>
            <person name="Johnson J."/>
            <person name="Kravitz S."/>
            <person name="Halpern A."/>
            <person name="Remington K."/>
            <person name="Beeson K."/>
            <person name="Tran B."/>
            <person name="Rogers Y.-H."/>
            <person name="Friedman R."/>
            <person name="Venter J.C."/>
        </authorList>
    </citation>
    <scope>NUCLEOTIDE SEQUENCE [LARGE SCALE GENOMIC DNA]</scope>
    <source>
        <strain evidence="7 8">RED65</strain>
    </source>
</reference>